<reference evidence="3" key="1">
    <citation type="submission" date="2017-01" db="EMBL/GenBank/DDBJ databases">
        <authorList>
            <person name="Brunel B."/>
        </authorList>
    </citation>
    <scope>NUCLEOTIDE SEQUENCE [LARGE SCALE GENOMIC DNA]</scope>
</reference>
<organism evidence="2 3">
    <name type="scientific">Mesorhizobium prunaredense</name>
    <dbReference type="NCBI Taxonomy" id="1631249"/>
    <lineage>
        <taxon>Bacteria</taxon>
        <taxon>Pseudomonadati</taxon>
        <taxon>Pseudomonadota</taxon>
        <taxon>Alphaproteobacteria</taxon>
        <taxon>Hyphomicrobiales</taxon>
        <taxon>Phyllobacteriaceae</taxon>
        <taxon>Mesorhizobium</taxon>
    </lineage>
</organism>
<keyword evidence="1" id="KW-0812">Transmembrane</keyword>
<dbReference type="AlphaFoldDB" id="A0A1R3V2E6"/>
<feature type="transmembrane region" description="Helical" evidence="1">
    <location>
        <begin position="12"/>
        <end position="32"/>
    </location>
</feature>
<keyword evidence="1" id="KW-1133">Transmembrane helix</keyword>
<dbReference type="Proteomes" id="UP000188388">
    <property type="component" value="Unassembled WGS sequence"/>
</dbReference>
<evidence type="ECO:0000313" key="2">
    <source>
        <dbReference type="EMBL" id="SIT54064.1"/>
    </source>
</evidence>
<name>A0A1R3V2E6_9HYPH</name>
<evidence type="ECO:0000256" key="1">
    <source>
        <dbReference type="SAM" id="Phobius"/>
    </source>
</evidence>
<keyword evidence="1" id="KW-0472">Membrane</keyword>
<dbReference type="EMBL" id="FTPD01000006">
    <property type="protein sequence ID" value="SIT54064.1"/>
    <property type="molecule type" value="Genomic_DNA"/>
</dbReference>
<proteinExistence type="predicted"/>
<dbReference type="STRING" id="1631249.BQ8794_140209"/>
<protein>
    <submittedName>
        <fullName evidence="2">Uncharacterized protein</fullName>
    </submittedName>
</protein>
<sequence>MSVLVPYNKEVFGSSLFLFIAWIFINVHHYFLDNVMWRRGNPEVSKYLFR</sequence>
<gene>
    <name evidence="2" type="ORF">BQ8794_140209</name>
</gene>
<evidence type="ECO:0000313" key="3">
    <source>
        <dbReference type="Proteomes" id="UP000188388"/>
    </source>
</evidence>
<accession>A0A1R3V2E6</accession>
<keyword evidence="3" id="KW-1185">Reference proteome</keyword>